<sequence>MGGGRETLYLIRFTGEVEDTYVSKRRLLEAPGGREALEAFENNSPPQQPGAPAAPSNVFAHSAAQFHAQPPRSASQPQSYPMPAQLNPSPPRRHQQPSIPAYSQPQDAHAHASLAAHSQAHQAAAVSAGPHEEECLRLYEEAQQWLRNFMESFATRFRHLDERPQSGSVIPGQPASSEAAPAGDDNPDGNGPLHGGPQGHASPRQQQNERTNQQVAAQAPHGADDSQGAPRNRAFPAHRAIVQQSQHQRGQPQGVHFAPSGVPDPARTTPSAHHPGQAQAPPQRESVPAAEPDGTELPYVSAPAWGAGAEVIQQMALSSGAGMEAEAAGPAAETTGHPMDRCLLPLQQPQPDAAAQGVSSPPSQDWARQRDTGRPAKRRREDHTSVQDAEPAGVKRTHVGNGEDELEGQLMWPDQVTAWVDRTELHMRPHTHLALISFYESKTRVSE</sequence>
<dbReference type="Proteomes" id="UP001497392">
    <property type="component" value="Unassembled WGS sequence"/>
</dbReference>
<reference evidence="2 3" key="1">
    <citation type="submission" date="2024-06" db="EMBL/GenBank/DDBJ databases">
        <authorList>
            <person name="Kraege A."/>
            <person name="Thomma B."/>
        </authorList>
    </citation>
    <scope>NUCLEOTIDE SEQUENCE [LARGE SCALE GENOMIC DNA]</scope>
</reference>
<feature type="region of interest" description="Disordered" evidence="1">
    <location>
        <begin position="33"/>
        <end position="132"/>
    </location>
</feature>
<keyword evidence="3" id="KW-1185">Reference proteome</keyword>
<feature type="compositionally biased region" description="Low complexity" evidence="1">
    <location>
        <begin position="42"/>
        <end position="57"/>
    </location>
</feature>
<feature type="compositionally biased region" description="Basic and acidic residues" evidence="1">
    <location>
        <begin position="367"/>
        <end position="385"/>
    </location>
</feature>
<feature type="compositionally biased region" description="Low complexity" evidence="1">
    <location>
        <begin position="111"/>
        <end position="128"/>
    </location>
</feature>
<name>A0ABP1G3R4_9CHLO</name>
<protein>
    <submittedName>
        <fullName evidence="2">G8727 protein</fullName>
    </submittedName>
</protein>
<feature type="region of interest" description="Disordered" evidence="1">
    <location>
        <begin position="323"/>
        <end position="406"/>
    </location>
</feature>
<gene>
    <name evidence="2" type="primary">g8727</name>
    <name evidence="2" type="ORF">VP750_LOCUS7838</name>
</gene>
<proteinExistence type="predicted"/>
<organism evidence="2 3">
    <name type="scientific">Coccomyxa viridis</name>
    <dbReference type="NCBI Taxonomy" id="1274662"/>
    <lineage>
        <taxon>Eukaryota</taxon>
        <taxon>Viridiplantae</taxon>
        <taxon>Chlorophyta</taxon>
        <taxon>core chlorophytes</taxon>
        <taxon>Trebouxiophyceae</taxon>
        <taxon>Trebouxiophyceae incertae sedis</taxon>
        <taxon>Coccomyxaceae</taxon>
        <taxon>Coccomyxa</taxon>
    </lineage>
</organism>
<feature type="compositionally biased region" description="Low complexity" evidence="1">
    <location>
        <begin position="323"/>
        <end position="333"/>
    </location>
</feature>
<feature type="region of interest" description="Disordered" evidence="1">
    <location>
        <begin position="162"/>
        <end position="301"/>
    </location>
</feature>
<evidence type="ECO:0000256" key="1">
    <source>
        <dbReference type="SAM" id="MobiDB-lite"/>
    </source>
</evidence>
<evidence type="ECO:0000313" key="2">
    <source>
        <dbReference type="EMBL" id="CAL5225932.1"/>
    </source>
</evidence>
<feature type="compositionally biased region" description="Low complexity" evidence="1">
    <location>
        <begin position="243"/>
        <end position="253"/>
    </location>
</feature>
<dbReference type="EMBL" id="CAXHTA020000015">
    <property type="protein sequence ID" value="CAL5225932.1"/>
    <property type="molecule type" value="Genomic_DNA"/>
</dbReference>
<feature type="compositionally biased region" description="Polar residues" evidence="1">
    <location>
        <begin position="96"/>
        <end position="105"/>
    </location>
</feature>
<feature type="compositionally biased region" description="Low complexity" evidence="1">
    <location>
        <begin position="343"/>
        <end position="356"/>
    </location>
</feature>
<feature type="compositionally biased region" description="Polar residues" evidence="1">
    <location>
        <begin position="203"/>
        <end position="216"/>
    </location>
</feature>
<comment type="caution">
    <text evidence="2">The sequence shown here is derived from an EMBL/GenBank/DDBJ whole genome shotgun (WGS) entry which is preliminary data.</text>
</comment>
<accession>A0ABP1G3R4</accession>
<evidence type="ECO:0000313" key="3">
    <source>
        <dbReference type="Proteomes" id="UP001497392"/>
    </source>
</evidence>